<dbReference type="PROSITE" id="PS00221">
    <property type="entry name" value="MIP"/>
    <property type="match status" value="1"/>
</dbReference>
<evidence type="ECO:0000259" key="8">
    <source>
        <dbReference type="SMART" id="SM00226"/>
    </source>
</evidence>
<dbReference type="InterPro" id="IPR000425">
    <property type="entry name" value="MIP"/>
</dbReference>
<dbReference type="SUPFAM" id="SSF52788">
    <property type="entry name" value="Phosphotyrosine protein phosphatases I"/>
    <property type="match status" value="1"/>
</dbReference>
<dbReference type="PANTHER" id="PTHR45724">
    <property type="entry name" value="AQUAPORIN NIP2-1"/>
    <property type="match status" value="1"/>
</dbReference>
<dbReference type="CDD" id="cd00333">
    <property type="entry name" value="MIP"/>
    <property type="match status" value="1"/>
</dbReference>
<comment type="subcellular location">
    <subcellularLocation>
        <location evidence="1">Membrane</location>
        <topology evidence="1">Multi-pass membrane protein</topology>
    </subcellularLocation>
</comment>
<dbReference type="GO" id="GO:0016020">
    <property type="term" value="C:membrane"/>
    <property type="evidence" value="ECO:0007669"/>
    <property type="project" value="UniProtKB-SubCell"/>
</dbReference>
<evidence type="ECO:0000256" key="3">
    <source>
        <dbReference type="ARBA" id="ARBA00022692"/>
    </source>
</evidence>
<keyword evidence="4 7" id="KW-1133">Transmembrane helix</keyword>
<dbReference type="CDD" id="cd16345">
    <property type="entry name" value="LMWP_ArsC"/>
    <property type="match status" value="1"/>
</dbReference>
<feature type="transmembrane region" description="Helical" evidence="7">
    <location>
        <begin position="31"/>
        <end position="52"/>
    </location>
</feature>
<dbReference type="SUPFAM" id="SSF81338">
    <property type="entry name" value="Aquaporin-like"/>
    <property type="match status" value="1"/>
</dbReference>
<protein>
    <submittedName>
        <fullName evidence="9">Aquaporin Z</fullName>
    </submittedName>
</protein>
<dbReference type="AlphaFoldDB" id="A0A7V8V934"/>
<feature type="transmembrane region" description="Helical" evidence="7">
    <location>
        <begin position="189"/>
        <end position="210"/>
    </location>
</feature>
<dbReference type="InterPro" id="IPR036196">
    <property type="entry name" value="Ptyr_pPase_sf"/>
</dbReference>
<dbReference type="Pfam" id="PF00230">
    <property type="entry name" value="MIP"/>
    <property type="match status" value="1"/>
</dbReference>
<dbReference type="Proteomes" id="UP000551616">
    <property type="component" value="Unassembled WGS sequence"/>
</dbReference>
<feature type="domain" description="Phosphotyrosine protein phosphatase I" evidence="8">
    <location>
        <begin position="232"/>
        <end position="366"/>
    </location>
</feature>
<dbReference type="Gene3D" id="3.40.50.2300">
    <property type="match status" value="1"/>
</dbReference>
<evidence type="ECO:0000256" key="4">
    <source>
        <dbReference type="ARBA" id="ARBA00022989"/>
    </source>
</evidence>
<dbReference type="Pfam" id="PF01451">
    <property type="entry name" value="LMWPc"/>
    <property type="match status" value="1"/>
</dbReference>
<dbReference type="InterPro" id="IPR023271">
    <property type="entry name" value="Aquaporin-like"/>
</dbReference>
<comment type="caution">
    <text evidence="9">The sequence shown here is derived from an EMBL/GenBank/DDBJ whole genome shotgun (WGS) entry which is preliminary data.</text>
</comment>
<dbReference type="NCBIfam" id="TIGR00861">
    <property type="entry name" value="MIP"/>
    <property type="match status" value="1"/>
</dbReference>
<evidence type="ECO:0000313" key="10">
    <source>
        <dbReference type="Proteomes" id="UP000551616"/>
    </source>
</evidence>
<keyword evidence="5 7" id="KW-0472">Membrane</keyword>
<feature type="transmembrane region" description="Helical" evidence="7">
    <location>
        <begin position="145"/>
        <end position="166"/>
    </location>
</feature>
<keyword evidence="10" id="KW-1185">Reference proteome</keyword>
<dbReference type="InterPro" id="IPR022357">
    <property type="entry name" value="MIP_CS"/>
</dbReference>
<proteinExistence type="inferred from homology"/>
<reference evidence="9 10" key="1">
    <citation type="submission" date="2020-05" db="EMBL/GenBank/DDBJ databases">
        <title>Bremerella alba sp. nov., a novel planctomycete isolated from the surface of the macroalga Fucus spiralis.</title>
        <authorList>
            <person name="Godinho O."/>
            <person name="Botelho R."/>
            <person name="Albuquerque L."/>
            <person name="Wiegand S."/>
            <person name="Da Costa M.S."/>
            <person name="Lobo-Da-Cunha A."/>
            <person name="Jogler C."/>
            <person name="Lage O.M."/>
        </authorList>
    </citation>
    <scope>NUCLEOTIDE SEQUENCE [LARGE SCALE GENOMIC DNA]</scope>
    <source>
        <strain evidence="9 10">FF15</strain>
    </source>
</reference>
<organism evidence="9 10">
    <name type="scientific">Bremerella alba</name>
    <dbReference type="NCBI Taxonomy" id="980252"/>
    <lineage>
        <taxon>Bacteria</taxon>
        <taxon>Pseudomonadati</taxon>
        <taxon>Planctomycetota</taxon>
        <taxon>Planctomycetia</taxon>
        <taxon>Pirellulales</taxon>
        <taxon>Pirellulaceae</taxon>
        <taxon>Bremerella</taxon>
    </lineage>
</organism>
<dbReference type="RefSeq" id="WP_390814350.1">
    <property type="nucleotide sequence ID" value="NZ_JABRWO010000013.1"/>
</dbReference>
<feature type="transmembrane region" description="Helical" evidence="7">
    <location>
        <begin position="114"/>
        <end position="138"/>
    </location>
</feature>
<evidence type="ECO:0000256" key="6">
    <source>
        <dbReference type="RuleBase" id="RU000477"/>
    </source>
</evidence>
<dbReference type="InterPro" id="IPR023485">
    <property type="entry name" value="Ptyr_pPase"/>
</dbReference>
<gene>
    <name evidence="9" type="primary">aqpZ</name>
    <name evidence="9" type="ORF">HOV93_43460</name>
</gene>
<accession>A0A7V8V934</accession>
<evidence type="ECO:0000256" key="2">
    <source>
        <dbReference type="ARBA" id="ARBA00022448"/>
    </source>
</evidence>
<dbReference type="InterPro" id="IPR034294">
    <property type="entry name" value="Aquaporin_transptr"/>
</dbReference>
<evidence type="ECO:0000256" key="1">
    <source>
        <dbReference type="ARBA" id="ARBA00004141"/>
    </source>
</evidence>
<dbReference type="SMART" id="SM00226">
    <property type="entry name" value="LMWPc"/>
    <property type="match status" value="1"/>
</dbReference>
<name>A0A7V8V934_9BACT</name>
<feature type="transmembrane region" description="Helical" evidence="7">
    <location>
        <begin position="82"/>
        <end position="102"/>
    </location>
</feature>
<sequence>MRRYVAEAIGTFALVFAGTGAIIVNDVSQQSVTHVGIALTFGLVVMALIYAIGDISGAHLNPAVTIGFWVARQFEGKEIAPYLIAQLSGAIAASATLRVLFLEHDTLGTTLPAGVWWQSFVFEVILTFFLMFIILNVATGAKEKGIMAGAAIGATVGLEAMFAGPICGASMNPARSIAPALVSGHWEHLWIYIVATIAGAVLAVFAYQFIQPETDSNAIVVSGHPAAGKFTKRVLIICTGNSCRSQMAEAIWKLLGQGKWEAYSAGSKPSGYVHPLAIEAMKEWGVDISSYESKLASNFWNQPFDLVVTVCDNAKEEFPVYPGAKEMLHWPFNDPAEAQGTDAENMPTFRRVRDEIKTKIGQYLEV</sequence>
<keyword evidence="3 6" id="KW-0812">Transmembrane</keyword>
<dbReference type="GO" id="GO:0015267">
    <property type="term" value="F:channel activity"/>
    <property type="evidence" value="ECO:0007669"/>
    <property type="project" value="InterPro"/>
</dbReference>
<dbReference type="EMBL" id="JABRWO010000013">
    <property type="protein sequence ID" value="MBA2117150.1"/>
    <property type="molecule type" value="Genomic_DNA"/>
</dbReference>
<comment type="similarity">
    <text evidence="6">Belongs to the MIP/aquaporin (TC 1.A.8) family.</text>
</comment>
<dbReference type="PANTHER" id="PTHR45724:SF13">
    <property type="entry name" value="AQUAPORIN NIP1-1-RELATED"/>
    <property type="match status" value="1"/>
</dbReference>
<keyword evidence="2 6" id="KW-0813">Transport</keyword>
<evidence type="ECO:0000313" key="9">
    <source>
        <dbReference type="EMBL" id="MBA2117150.1"/>
    </source>
</evidence>
<dbReference type="PRINTS" id="PR00783">
    <property type="entry name" value="MINTRINSICP"/>
</dbReference>
<dbReference type="Gene3D" id="1.20.1080.10">
    <property type="entry name" value="Glycerol uptake facilitator protein"/>
    <property type="match status" value="1"/>
</dbReference>
<evidence type="ECO:0000256" key="5">
    <source>
        <dbReference type="ARBA" id="ARBA00023136"/>
    </source>
</evidence>
<evidence type="ECO:0000256" key="7">
    <source>
        <dbReference type="SAM" id="Phobius"/>
    </source>
</evidence>